<name>A0ACB7SEK8_HYAAI</name>
<accession>A0ACB7SEK8</accession>
<sequence>MTRVLQTTGDPRLERCLFLFFWSPAKGEDTASGTDLIHGSAEERSPPVAAETVDPPFPPDCPEARESTLNDMSLYWCCCRKPDDVGLR</sequence>
<keyword evidence="2" id="KW-1185">Reference proteome</keyword>
<evidence type="ECO:0000313" key="1">
    <source>
        <dbReference type="EMBL" id="KAH6932339.1"/>
    </source>
</evidence>
<evidence type="ECO:0000313" key="2">
    <source>
        <dbReference type="Proteomes" id="UP000821845"/>
    </source>
</evidence>
<reference evidence="1" key="1">
    <citation type="submission" date="2020-05" db="EMBL/GenBank/DDBJ databases">
        <title>Large-scale comparative analyses of tick genomes elucidate their genetic diversity and vector capacities.</title>
        <authorList>
            <person name="Jia N."/>
            <person name="Wang J."/>
            <person name="Shi W."/>
            <person name="Du L."/>
            <person name="Sun Y."/>
            <person name="Zhan W."/>
            <person name="Jiang J."/>
            <person name="Wang Q."/>
            <person name="Zhang B."/>
            <person name="Ji P."/>
            <person name="Sakyi L.B."/>
            <person name="Cui X."/>
            <person name="Yuan T."/>
            <person name="Jiang B."/>
            <person name="Yang W."/>
            <person name="Lam T.T.-Y."/>
            <person name="Chang Q."/>
            <person name="Ding S."/>
            <person name="Wang X."/>
            <person name="Zhu J."/>
            <person name="Ruan X."/>
            <person name="Zhao L."/>
            <person name="Wei J."/>
            <person name="Que T."/>
            <person name="Du C."/>
            <person name="Cheng J."/>
            <person name="Dai P."/>
            <person name="Han X."/>
            <person name="Huang E."/>
            <person name="Gao Y."/>
            <person name="Liu J."/>
            <person name="Shao H."/>
            <person name="Ye R."/>
            <person name="Li L."/>
            <person name="Wei W."/>
            <person name="Wang X."/>
            <person name="Wang C."/>
            <person name="Yang T."/>
            <person name="Huo Q."/>
            <person name="Li W."/>
            <person name="Guo W."/>
            <person name="Chen H."/>
            <person name="Zhou L."/>
            <person name="Ni X."/>
            <person name="Tian J."/>
            <person name="Zhou Y."/>
            <person name="Sheng Y."/>
            <person name="Liu T."/>
            <person name="Pan Y."/>
            <person name="Xia L."/>
            <person name="Li J."/>
            <person name="Zhao F."/>
            <person name="Cao W."/>
        </authorList>
    </citation>
    <scope>NUCLEOTIDE SEQUENCE</scope>
    <source>
        <strain evidence="1">Hyas-2018</strain>
    </source>
</reference>
<dbReference type="EMBL" id="CM023484">
    <property type="protein sequence ID" value="KAH6932339.1"/>
    <property type="molecule type" value="Genomic_DNA"/>
</dbReference>
<proteinExistence type="predicted"/>
<dbReference type="Proteomes" id="UP000821845">
    <property type="component" value="Chromosome 4"/>
</dbReference>
<gene>
    <name evidence="1" type="ORF">HPB50_004862</name>
</gene>
<protein>
    <submittedName>
        <fullName evidence="1">Uncharacterized protein</fullName>
    </submittedName>
</protein>
<organism evidence="1 2">
    <name type="scientific">Hyalomma asiaticum</name>
    <name type="common">Tick</name>
    <dbReference type="NCBI Taxonomy" id="266040"/>
    <lineage>
        <taxon>Eukaryota</taxon>
        <taxon>Metazoa</taxon>
        <taxon>Ecdysozoa</taxon>
        <taxon>Arthropoda</taxon>
        <taxon>Chelicerata</taxon>
        <taxon>Arachnida</taxon>
        <taxon>Acari</taxon>
        <taxon>Parasitiformes</taxon>
        <taxon>Ixodida</taxon>
        <taxon>Ixodoidea</taxon>
        <taxon>Ixodidae</taxon>
        <taxon>Hyalomminae</taxon>
        <taxon>Hyalomma</taxon>
    </lineage>
</organism>
<comment type="caution">
    <text evidence="1">The sequence shown here is derived from an EMBL/GenBank/DDBJ whole genome shotgun (WGS) entry which is preliminary data.</text>
</comment>